<accession>A0A2S4KLI2</accession>
<dbReference type="SUPFAM" id="SSF57850">
    <property type="entry name" value="RING/U-box"/>
    <property type="match status" value="1"/>
</dbReference>
<comment type="caution">
    <text evidence="7">The sequence shown here is derived from an EMBL/GenBank/DDBJ whole genome shotgun (WGS) entry which is preliminary data.</text>
</comment>
<keyword evidence="5" id="KW-0413">Isomerase</keyword>
<dbReference type="GO" id="GO:0000209">
    <property type="term" value="P:protein polyubiquitination"/>
    <property type="evidence" value="ECO:0007669"/>
    <property type="project" value="TreeGrafter"/>
</dbReference>
<dbReference type="InterPro" id="IPR013083">
    <property type="entry name" value="Znf_RING/FYVE/PHD"/>
</dbReference>
<evidence type="ECO:0000313" key="8">
    <source>
        <dbReference type="Proteomes" id="UP000237481"/>
    </source>
</evidence>
<feature type="domain" description="U-box" evidence="6">
    <location>
        <begin position="193"/>
        <end position="266"/>
    </location>
</feature>
<dbReference type="STRING" id="94208.A0A2S4KLI2"/>
<evidence type="ECO:0000256" key="5">
    <source>
        <dbReference type="ARBA" id="ARBA00023110"/>
    </source>
</evidence>
<dbReference type="Gene3D" id="1.25.40.10">
    <property type="entry name" value="Tetratricopeptide repeat domain"/>
    <property type="match status" value="1"/>
</dbReference>
<keyword evidence="8" id="KW-1185">Reference proteome</keyword>
<evidence type="ECO:0000256" key="4">
    <source>
        <dbReference type="ARBA" id="ARBA00022786"/>
    </source>
</evidence>
<dbReference type="PANTHER" id="PTHR46803:SF2">
    <property type="entry name" value="E3 UBIQUITIN-PROTEIN LIGASE CHIP"/>
    <property type="match status" value="1"/>
</dbReference>
<dbReference type="EMBL" id="PKSG01001118">
    <property type="protein sequence ID" value="POR30975.1"/>
    <property type="molecule type" value="Genomic_DNA"/>
</dbReference>
<dbReference type="Proteomes" id="UP000237481">
    <property type="component" value="Unassembled WGS sequence"/>
</dbReference>
<dbReference type="AlphaFoldDB" id="A0A2S4KLI2"/>
<evidence type="ECO:0000256" key="1">
    <source>
        <dbReference type="ARBA" id="ARBA00000900"/>
    </source>
</evidence>
<keyword evidence="3" id="KW-0677">Repeat</keyword>
<dbReference type="GO" id="GO:0006515">
    <property type="term" value="P:protein quality control for misfolded or incompletely synthesized proteins"/>
    <property type="evidence" value="ECO:0007669"/>
    <property type="project" value="TreeGrafter"/>
</dbReference>
<evidence type="ECO:0000256" key="3">
    <source>
        <dbReference type="ARBA" id="ARBA00022737"/>
    </source>
</evidence>
<evidence type="ECO:0000313" key="7">
    <source>
        <dbReference type="EMBL" id="POR30975.1"/>
    </source>
</evidence>
<dbReference type="PROSITE" id="PS51698">
    <property type="entry name" value="U_BOX"/>
    <property type="match status" value="1"/>
</dbReference>
<keyword evidence="2" id="KW-0808">Transferase</keyword>
<dbReference type="InterPro" id="IPR003613">
    <property type="entry name" value="Ubox_domain"/>
</dbReference>
<dbReference type="SUPFAM" id="SSF48452">
    <property type="entry name" value="TPR-like"/>
    <property type="match status" value="1"/>
</dbReference>
<gene>
    <name evidence="7" type="ORF">TPAR_08821</name>
</gene>
<evidence type="ECO:0000259" key="6">
    <source>
        <dbReference type="PROSITE" id="PS51698"/>
    </source>
</evidence>
<dbReference type="Gene3D" id="3.30.40.10">
    <property type="entry name" value="Zinc/RING finger domain, C3HC4 (zinc finger)"/>
    <property type="match status" value="1"/>
</dbReference>
<dbReference type="GO" id="GO:0051087">
    <property type="term" value="F:protein-folding chaperone binding"/>
    <property type="evidence" value="ECO:0007669"/>
    <property type="project" value="TreeGrafter"/>
</dbReference>
<dbReference type="Pfam" id="PF04564">
    <property type="entry name" value="U-box"/>
    <property type="match status" value="1"/>
</dbReference>
<dbReference type="SMART" id="SM00504">
    <property type="entry name" value="Ubox"/>
    <property type="match status" value="1"/>
</dbReference>
<dbReference type="GO" id="GO:0043161">
    <property type="term" value="P:proteasome-mediated ubiquitin-dependent protein catabolic process"/>
    <property type="evidence" value="ECO:0007669"/>
    <property type="project" value="TreeGrafter"/>
</dbReference>
<organism evidence="7 8">
    <name type="scientific">Tolypocladium paradoxum</name>
    <dbReference type="NCBI Taxonomy" id="94208"/>
    <lineage>
        <taxon>Eukaryota</taxon>
        <taxon>Fungi</taxon>
        <taxon>Dikarya</taxon>
        <taxon>Ascomycota</taxon>
        <taxon>Pezizomycotina</taxon>
        <taxon>Sordariomycetes</taxon>
        <taxon>Hypocreomycetidae</taxon>
        <taxon>Hypocreales</taxon>
        <taxon>Ophiocordycipitaceae</taxon>
        <taxon>Tolypocladium</taxon>
    </lineage>
</organism>
<proteinExistence type="predicted"/>
<keyword evidence="4" id="KW-0833">Ubl conjugation pathway</keyword>
<dbReference type="PANTHER" id="PTHR46803">
    <property type="entry name" value="E3 UBIQUITIN-PROTEIN LIGASE CHIP"/>
    <property type="match status" value="1"/>
</dbReference>
<dbReference type="GO" id="GO:0061630">
    <property type="term" value="F:ubiquitin protein ligase activity"/>
    <property type="evidence" value="ECO:0007669"/>
    <property type="project" value="UniProtKB-EC"/>
</dbReference>
<dbReference type="GO" id="GO:0071218">
    <property type="term" value="P:cellular response to misfolded protein"/>
    <property type="evidence" value="ECO:0007669"/>
    <property type="project" value="TreeGrafter"/>
</dbReference>
<keyword evidence="5" id="KW-0697">Rotamase</keyword>
<dbReference type="GO" id="GO:0045862">
    <property type="term" value="P:positive regulation of proteolysis"/>
    <property type="evidence" value="ECO:0007669"/>
    <property type="project" value="TreeGrafter"/>
</dbReference>
<comment type="catalytic activity">
    <reaction evidence="1">
        <text>S-ubiquitinyl-[E2 ubiquitin-conjugating enzyme]-L-cysteine + [acceptor protein]-L-lysine = [E2 ubiquitin-conjugating enzyme]-L-cysteine + N(6)-ubiquitinyl-[acceptor protein]-L-lysine.</text>
        <dbReference type="EC" id="2.3.2.27"/>
    </reaction>
</comment>
<protein>
    <submittedName>
        <fullName evidence="7">E3 ubiquitin-protein ligase CHIP</fullName>
    </submittedName>
</protein>
<dbReference type="OrthoDB" id="629492at2759"/>
<sequence length="269" mass="30883">MSRSIQLKEDGNRHFQAGDFVGADSLYSKAILADPKNQALFTNRAMARLRLHLWDSVISDCNACLALGSNMKAYYYLSQAQLAIGDYDAALYNARNAHSLCVLANDKSLAAVTAMVLRCKRDRWADLERKRKRQGQDLEQELLELLGRRRDELLAAETNDIERNSIQDETVYKMMLLQQVFERGRTQSEQLRHVPEWAIDDISFSVMVDPVITKTGKSYERASIMEHLRRNCTDPLTREPLMPGDLRPNLGLRQACEEYLERNGWAVDW</sequence>
<name>A0A2S4KLI2_9HYPO</name>
<dbReference type="InterPro" id="IPR011990">
    <property type="entry name" value="TPR-like_helical_dom_sf"/>
</dbReference>
<reference evidence="7 8" key="1">
    <citation type="submission" date="2018-01" db="EMBL/GenBank/DDBJ databases">
        <title>Harnessing the power of phylogenomics to disentangle the directionality and signatures of interkingdom host jumping in the parasitic fungal genus Tolypocladium.</title>
        <authorList>
            <person name="Quandt C.A."/>
            <person name="Patterson W."/>
            <person name="Spatafora J.W."/>
        </authorList>
    </citation>
    <scope>NUCLEOTIDE SEQUENCE [LARGE SCALE GENOMIC DNA]</scope>
    <source>
        <strain evidence="7 8">NRBC 100945</strain>
    </source>
</reference>
<dbReference type="GO" id="GO:0003755">
    <property type="term" value="F:peptidyl-prolyl cis-trans isomerase activity"/>
    <property type="evidence" value="ECO:0007669"/>
    <property type="project" value="UniProtKB-KW"/>
</dbReference>
<evidence type="ECO:0000256" key="2">
    <source>
        <dbReference type="ARBA" id="ARBA00022679"/>
    </source>
</evidence>
<dbReference type="GO" id="GO:0005737">
    <property type="term" value="C:cytoplasm"/>
    <property type="evidence" value="ECO:0007669"/>
    <property type="project" value="TreeGrafter"/>
</dbReference>